<comment type="caution">
    <text evidence="3">The sequence shown here is derived from an EMBL/GenBank/DDBJ whole genome shotgun (WGS) entry which is preliminary data.</text>
</comment>
<dbReference type="GO" id="GO:0030170">
    <property type="term" value="F:pyridoxal phosphate binding"/>
    <property type="evidence" value="ECO:0007669"/>
    <property type="project" value="TreeGrafter"/>
</dbReference>
<feature type="domain" description="Glycine cleavage system P-protein N-terminal" evidence="2">
    <location>
        <begin position="128"/>
        <end position="210"/>
    </location>
</feature>
<dbReference type="InterPro" id="IPR049315">
    <property type="entry name" value="GDC-P_N"/>
</dbReference>
<evidence type="ECO:0000313" key="3">
    <source>
        <dbReference type="EMBL" id="KAE8237628.1"/>
    </source>
</evidence>
<dbReference type="GO" id="GO:0019464">
    <property type="term" value="P:glycine decarboxylation via glycine cleavage system"/>
    <property type="evidence" value="ECO:0007669"/>
    <property type="project" value="TreeGrafter"/>
</dbReference>
<dbReference type="PANTHER" id="PTHR11773:SF1">
    <property type="entry name" value="GLYCINE DEHYDROGENASE (DECARBOXYLATING), MITOCHONDRIAL"/>
    <property type="match status" value="1"/>
</dbReference>
<protein>
    <recommendedName>
        <fullName evidence="2">Glycine cleavage system P-protein N-terminal domain-containing protein</fullName>
    </recommendedName>
</protein>
<dbReference type="GO" id="GO:0005960">
    <property type="term" value="C:glycine cleavage complex"/>
    <property type="evidence" value="ECO:0007669"/>
    <property type="project" value="TreeGrafter"/>
</dbReference>
<reference evidence="3" key="1">
    <citation type="submission" date="2016-04" db="EMBL/GenBank/DDBJ databases">
        <authorList>
            <person name="Nguyen H.D."/>
            <person name="Samba Siva P."/>
            <person name="Cullis J."/>
            <person name="Levesque C.A."/>
            <person name="Hambleton S."/>
        </authorList>
    </citation>
    <scope>NUCLEOTIDE SEQUENCE</scope>
    <source>
        <strain evidence="3">DAOMC 236416</strain>
    </source>
</reference>
<gene>
    <name evidence="3" type="ORF">A4X13_0g8696</name>
</gene>
<dbReference type="Pfam" id="PF02347">
    <property type="entry name" value="GDC-P"/>
    <property type="match status" value="1"/>
</dbReference>
<dbReference type="AlphaFoldDB" id="A0A177T149"/>
<dbReference type="GO" id="GO:0004375">
    <property type="term" value="F:glycine dehydrogenase (decarboxylating) activity"/>
    <property type="evidence" value="ECO:0007669"/>
    <property type="project" value="InterPro"/>
</dbReference>
<dbReference type="EMBL" id="LWDF02001694">
    <property type="protein sequence ID" value="KAE8237628.1"/>
    <property type="molecule type" value="Genomic_DNA"/>
</dbReference>
<dbReference type="PANTHER" id="PTHR11773">
    <property type="entry name" value="GLYCINE DEHYDROGENASE, DECARBOXYLATING"/>
    <property type="match status" value="1"/>
</dbReference>
<accession>A0A177T149</accession>
<evidence type="ECO:0000313" key="4">
    <source>
        <dbReference type="Proteomes" id="UP000077521"/>
    </source>
</evidence>
<feature type="region of interest" description="Disordered" evidence="1">
    <location>
        <begin position="207"/>
        <end position="231"/>
    </location>
</feature>
<organism evidence="3 4">
    <name type="scientific">Tilletia indica</name>
    <dbReference type="NCBI Taxonomy" id="43049"/>
    <lineage>
        <taxon>Eukaryota</taxon>
        <taxon>Fungi</taxon>
        <taxon>Dikarya</taxon>
        <taxon>Basidiomycota</taxon>
        <taxon>Ustilaginomycotina</taxon>
        <taxon>Exobasidiomycetes</taxon>
        <taxon>Tilletiales</taxon>
        <taxon>Tilletiaceae</taxon>
        <taxon>Tilletia</taxon>
    </lineage>
</organism>
<keyword evidence="4" id="KW-1185">Reference proteome</keyword>
<dbReference type="InterPro" id="IPR020581">
    <property type="entry name" value="GDC_P"/>
</dbReference>
<dbReference type="GO" id="GO:0005739">
    <property type="term" value="C:mitochondrion"/>
    <property type="evidence" value="ECO:0007669"/>
    <property type="project" value="TreeGrafter"/>
</dbReference>
<dbReference type="Proteomes" id="UP000077521">
    <property type="component" value="Unassembled WGS sequence"/>
</dbReference>
<feature type="compositionally biased region" description="Low complexity" evidence="1">
    <location>
        <begin position="218"/>
        <end position="231"/>
    </location>
</feature>
<evidence type="ECO:0000256" key="1">
    <source>
        <dbReference type="SAM" id="MobiDB-lite"/>
    </source>
</evidence>
<proteinExistence type="predicted"/>
<evidence type="ECO:0000259" key="2">
    <source>
        <dbReference type="Pfam" id="PF02347"/>
    </source>
</evidence>
<name>A0A177T149_9BASI</name>
<dbReference type="GO" id="GO:0016594">
    <property type="term" value="F:glycine binding"/>
    <property type="evidence" value="ECO:0007669"/>
    <property type="project" value="TreeGrafter"/>
</dbReference>
<reference evidence="3" key="2">
    <citation type="journal article" date="2019" name="IMA Fungus">
        <title>Genome sequencing and comparison of five Tilletia species to identify candidate genes for the detection of regulated species infecting wheat.</title>
        <authorList>
            <person name="Nguyen H.D.T."/>
            <person name="Sultana T."/>
            <person name="Kesanakurti P."/>
            <person name="Hambleton S."/>
        </authorList>
    </citation>
    <scope>NUCLEOTIDE SEQUENCE</scope>
    <source>
        <strain evidence="3">DAOMC 236416</strain>
    </source>
</reference>
<sequence length="231" mass="24660">MTGMSAVTDTFLHVHSFLLTTPSGSARRSPVLTSAAVSTDASRPHTPATSAVLAQPAASSLSPLTARNRQYHASSATAPRASLATARAKASSQNARSLATLQSTLNAPQLGSGEVAQSLFGPIDAFERRHLGPRTAHIQDMLEKIGYSDMDAFIHDAVPKSIRLDQSTVNKSALQPLSESELLRRGTEIASGNTKHKSLIGMGYHNILAPRQPPQRPQKPSQRSLRAVWSP</sequence>
<feature type="region of interest" description="Disordered" evidence="1">
    <location>
        <begin position="23"/>
        <end position="60"/>
    </location>
</feature>
<feature type="compositionally biased region" description="Polar residues" evidence="1">
    <location>
        <begin position="23"/>
        <end position="41"/>
    </location>
</feature>